<dbReference type="PANTHER" id="PTHR21072:SF13">
    <property type="entry name" value="GPI TRANSAMIDASE COMPONENT PIG-S"/>
    <property type="match status" value="1"/>
</dbReference>
<comment type="pathway">
    <text evidence="2">Glycolipid biosynthesis; glycosylphosphatidylinositol-anchor biosynthesis.</text>
</comment>
<evidence type="ECO:0000256" key="10">
    <source>
        <dbReference type="SAM" id="Phobius"/>
    </source>
</evidence>
<evidence type="ECO:0000313" key="11">
    <source>
        <dbReference type="EMBL" id="QGN16355.1"/>
    </source>
</evidence>
<protein>
    <submittedName>
        <fullName evidence="11">GPI transamidase component GPI17</fullName>
    </submittedName>
</protein>
<name>A0ABX6EVH1_KLUMA</name>
<keyword evidence="9" id="KW-0325">Glycoprotein</keyword>
<gene>
    <name evidence="11" type="primary">GPI17</name>
    <name evidence="11" type="ORF">FIM1_3061</name>
</gene>
<evidence type="ECO:0000256" key="7">
    <source>
        <dbReference type="ARBA" id="ARBA00022989"/>
    </source>
</evidence>
<dbReference type="EMBL" id="CP015057">
    <property type="protein sequence ID" value="QGN16355.1"/>
    <property type="molecule type" value="Genomic_DNA"/>
</dbReference>
<evidence type="ECO:0000256" key="8">
    <source>
        <dbReference type="ARBA" id="ARBA00023136"/>
    </source>
</evidence>
<evidence type="ECO:0000256" key="1">
    <source>
        <dbReference type="ARBA" id="ARBA00004477"/>
    </source>
</evidence>
<keyword evidence="5 10" id="KW-0812">Transmembrane</keyword>
<accession>A0ABX6EVH1</accession>
<evidence type="ECO:0000313" key="12">
    <source>
        <dbReference type="Proteomes" id="UP000422736"/>
    </source>
</evidence>
<keyword evidence="8 10" id="KW-0472">Membrane</keyword>
<comment type="similarity">
    <text evidence="3">Belongs to the PIGS family.</text>
</comment>
<dbReference type="Pfam" id="PF10510">
    <property type="entry name" value="PIG-S"/>
    <property type="match status" value="1"/>
</dbReference>
<feature type="transmembrane region" description="Helical" evidence="10">
    <location>
        <begin position="488"/>
        <end position="510"/>
    </location>
</feature>
<dbReference type="PANTHER" id="PTHR21072">
    <property type="entry name" value="GPI TRANSAMIDASE COMPONENT PIG-S"/>
    <property type="match status" value="1"/>
</dbReference>
<evidence type="ECO:0000256" key="3">
    <source>
        <dbReference type="ARBA" id="ARBA00005316"/>
    </source>
</evidence>
<evidence type="ECO:0000256" key="6">
    <source>
        <dbReference type="ARBA" id="ARBA00022824"/>
    </source>
</evidence>
<dbReference type="InterPro" id="IPR019540">
    <property type="entry name" value="PtdIno-glycan_biosynth_class_S"/>
</dbReference>
<evidence type="ECO:0000256" key="9">
    <source>
        <dbReference type="ARBA" id="ARBA00023180"/>
    </source>
</evidence>
<keyword evidence="12" id="KW-1185">Reference proteome</keyword>
<keyword evidence="7 10" id="KW-1133">Transmembrane helix</keyword>
<evidence type="ECO:0000256" key="2">
    <source>
        <dbReference type="ARBA" id="ARBA00004687"/>
    </source>
</evidence>
<keyword evidence="4" id="KW-0337">GPI-anchor biosynthesis</keyword>
<reference evidence="11 12" key="1">
    <citation type="submission" date="2016-03" db="EMBL/GenBank/DDBJ databases">
        <title>How can Kluyveromyces marxianus grow so fast - potential evolutionary course in Saccharomyces Complex revealed by comparative genomics.</title>
        <authorList>
            <person name="Mo W."/>
            <person name="Lu W."/>
            <person name="Yang X."/>
            <person name="Qi J."/>
            <person name="Lv H."/>
        </authorList>
    </citation>
    <scope>NUCLEOTIDE SEQUENCE [LARGE SCALE GENOMIC DNA]</scope>
    <source>
        <strain evidence="11 12">FIM1</strain>
    </source>
</reference>
<comment type="subcellular location">
    <subcellularLocation>
        <location evidence="1">Endoplasmic reticulum membrane</location>
        <topology evidence="1">Multi-pass membrane protein</topology>
    </subcellularLocation>
</comment>
<reference evidence="11 12" key="2">
    <citation type="submission" date="2019-11" db="EMBL/GenBank/DDBJ databases">
        <authorList>
            <person name="Lu H."/>
        </authorList>
    </citation>
    <scope>NUCLEOTIDE SEQUENCE [LARGE SCALE GENOMIC DNA]</scope>
    <source>
        <strain evidence="11 12">FIM1</strain>
    </source>
</reference>
<organism evidence="11 12">
    <name type="scientific">Kluyveromyces marxianus</name>
    <name type="common">Yeast</name>
    <name type="synonym">Candida kefyr</name>
    <dbReference type="NCBI Taxonomy" id="4911"/>
    <lineage>
        <taxon>Eukaryota</taxon>
        <taxon>Fungi</taxon>
        <taxon>Dikarya</taxon>
        <taxon>Ascomycota</taxon>
        <taxon>Saccharomycotina</taxon>
        <taxon>Saccharomycetes</taxon>
        <taxon>Saccharomycetales</taxon>
        <taxon>Saccharomycetaceae</taxon>
        <taxon>Kluyveromyces</taxon>
    </lineage>
</organism>
<feature type="transmembrane region" description="Helical" evidence="10">
    <location>
        <begin position="26"/>
        <end position="44"/>
    </location>
</feature>
<dbReference type="Proteomes" id="UP000422736">
    <property type="component" value="Chromosome 4"/>
</dbReference>
<sequence>MDEKDRPCGKDVAQGSGQGTSRIRRLVVISFVLLYCLVGVPLWYRLTTIYRAPLPSDYIRDLHSDPHSDIHLTIPVYVRSDVYKFPDINNAIQNQADALLQSVNSETGKKVQWSLQILPFEDGKVDLEQDYVVTLVLDEFMGLTMPQLSMETIVFYNDKSVVNNDLPFFVAQALIEHTFKPEFNRFSKGRIEENNMAVSYNPEMHISISLLTGDGYPVSWAIEQSVREYFSPVRDLLSPVVNFTVDTGIEYHNDLNLQSIPNSDSISWEDLSHTLDLSDLSSVNHYKEHNSINLAIVFPSQNTGPLNFINDTTSTISDKADSESIWRSFLVPQWGVVVLNKNPLPANAYVTEEYLSLVLSTFSNDLFKLLGITRSNEELNSPLSQIGSFKRLMIIENLETSITTLSSLVNMTNNLQQMSIPKEVLEDVNNALSLRLQIIRLLNNPELGSEAVWNEALILSNELVKICERAFFNKEMVQQMFFPQEHKIAVYLPLLGPITVVTFTGFIKYLKDVLKKREKNEKNTADLKEEKAD</sequence>
<keyword evidence="6" id="KW-0256">Endoplasmic reticulum</keyword>
<proteinExistence type="inferred from homology"/>
<evidence type="ECO:0000256" key="5">
    <source>
        <dbReference type="ARBA" id="ARBA00022692"/>
    </source>
</evidence>
<evidence type="ECO:0000256" key="4">
    <source>
        <dbReference type="ARBA" id="ARBA00022502"/>
    </source>
</evidence>